<dbReference type="SUPFAM" id="SSF48371">
    <property type="entry name" value="ARM repeat"/>
    <property type="match status" value="1"/>
</dbReference>
<accession>A0A1Y4QIZ9</accession>
<evidence type="ECO:0000313" key="1">
    <source>
        <dbReference type="EMBL" id="OUQ04263.1"/>
    </source>
</evidence>
<evidence type="ECO:0008006" key="3">
    <source>
        <dbReference type="Google" id="ProtNLM"/>
    </source>
</evidence>
<dbReference type="EMBL" id="NFLB01000013">
    <property type="protein sequence ID" value="OUQ04263.1"/>
    <property type="molecule type" value="Genomic_DNA"/>
</dbReference>
<comment type="caution">
    <text evidence="1">The sequence shown here is derived from an EMBL/GenBank/DDBJ whole genome shotgun (WGS) entry which is preliminary data.</text>
</comment>
<dbReference type="InterPro" id="IPR016024">
    <property type="entry name" value="ARM-type_fold"/>
</dbReference>
<evidence type="ECO:0000313" key="2">
    <source>
        <dbReference type="Proteomes" id="UP000196258"/>
    </source>
</evidence>
<reference evidence="2" key="1">
    <citation type="submission" date="2017-04" db="EMBL/GenBank/DDBJ databases">
        <title>Function of individual gut microbiota members based on whole genome sequencing of pure cultures obtained from chicken caecum.</title>
        <authorList>
            <person name="Medvecky M."/>
            <person name="Cejkova D."/>
            <person name="Polansky O."/>
            <person name="Karasova D."/>
            <person name="Kubasova T."/>
            <person name="Cizek A."/>
            <person name="Rychlik I."/>
        </authorList>
    </citation>
    <scope>NUCLEOTIDE SEQUENCE [LARGE SCALE GENOMIC DNA]</scope>
    <source>
        <strain evidence="2">An149</strain>
    </source>
</reference>
<name>A0A1Y4QIZ9_9FIRM</name>
<dbReference type="AlphaFoldDB" id="A0A1Y4QIZ9"/>
<proteinExistence type="predicted"/>
<gene>
    <name evidence="1" type="ORF">B5E91_11255</name>
</gene>
<sequence>MPYIQGDVATTIAVTRLIMEYLEVTDTVMLSIRVESIVLQNVLHWLHSENLDIRWNATQILLALSRNPENKGIINHQLINLIDSNNVCIKNLIMRQIHKVNGINGETKNYVISKCKHDTNFILRMVCDEVMNEDAV</sequence>
<dbReference type="RefSeq" id="WP_087257648.1">
    <property type="nucleotide sequence ID" value="NZ_NFKY01000088.1"/>
</dbReference>
<dbReference type="Proteomes" id="UP000196258">
    <property type="component" value="Unassembled WGS sequence"/>
</dbReference>
<protein>
    <recommendedName>
        <fullName evidence="3">HEAT repeat domain-containing protein</fullName>
    </recommendedName>
</protein>
<organism evidence="1 2">
    <name type="scientific">Thomasclavelia spiroformis</name>
    <dbReference type="NCBI Taxonomy" id="29348"/>
    <lineage>
        <taxon>Bacteria</taxon>
        <taxon>Bacillati</taxon>
        <taxon>Bacillota</taxon>
        <taxon>Erysipelotrichia</taxon>
        <taxon>Erysipelotrichales</taxon>
        <taxon>Coprobacillaceae</taxon>
        <taxon>Thomasclavelia</taxon>
    </lineage>
</organism>